<feature type="transmembrane region" description="Helical" evidence="1">
    <location>
        <begin position="84"/>
        <end position="109"/>
    </location>
</feature>
<reference evidence="2" key="1">
    <citation type="journal article" date="2014" name="Int. J. Syst. Evol. Microbiol.">
        <title>Complete genome sequence of Corynebacterium casei LMG S-19264T (=DSM 44701T), isolated from a smear-ripened cheese.</title>
        <authorList>
            <consortium name="US DOE Joint Genome Institute (JGI-PGF)"/>
            <person name="Walter F."/>
            <person name="Albersmeier A."/>
            <person name="Kalinowski J."/>
            <person name="Ruckert C."/>
        </authorList>
    </citation>
    <scope>NUCLEOTIDE SEQUENCE</scope>
    <source>
        <strain evidence="2">CGMCC 1.15758</strain>
    </source>
</reference>
<keyword evidence="1" id="KW-0472">Membrane</keyword>
<evidence type="ECO:0000313" key="3">
    <source>
        <dbReference type="Proteomes" id="UP000636949"/>
    </source>
</evidence>
<feature type="transmembrane region" description="Helical" evidence="1">
    <location>
        <begin position="129"/>
        <end position="150"/>
    </location>
</feature>
<proteinExistence type="predicted"/>
<dbReference type="Proteomes" id="UP000636949">
    <property type="component" value="Unassembled WGS sequence"/>
</dbReference>
<reference evidence="2" key="2">
    <citation type="submission" date="2020-09" db="EMBL/GenBank/DDBJ databases">
        <authorList>
            <person name="Sun Q."/>
            <person name="Zhou Y."/>
        </authorList>
    </citation>
    <scope>NUCLEOTIDE SEQUENCE</scope>
    <source>
        <strain evidence="2">CGMCC 1.15758</strain>
    </source>
</reference>
<name>A0A8J3EA57_9GAMM</name>
<feature type="transmembrane region" description="Helical" evidence="1">
    <location>
        <begin position="7"/>
        <end position="36"/>
    </location>
</feature>
<accession>A0A8J3EA57</accession>
<dbReference type="EMBL" id="BMJS01000040">
    <property type="protein sequence ID" value="GGG06152.1"/>
    <property type="molecule type" value="Genomic_DNA"/>
</dbReference>
<gene>
    <name evidence="2" type="ORF">GCM10010995_24540</name>
</gene>
<organism evidence="2 3">
    <name type="scientific">Cysteiniphilum litorale</name>
    <dbReference type="NCBI Taxonomy" id="2056700"/>
    <lineage>
        <taxon>Bacteria</taxon>
        <taxon>Pseudomonadati</taxon>
        <taxon>Pseudomonadota</taxon>
        <taxon>Gammaproteobacteria</taxon>
        <taxon>Thiotrichales</taxon>
        <taxon>Fastidiosibacteraceae</taxon>
        <taxon>Cysteiniphilum</taxon>
    </lineage>
</organism>
<keyword evidence="1" id="KW-0812">Transmembrane</keyword>
<keyword evidence="1" id="KW-1133">Transmembrane helix</keyword>
<keyword evidence="3" id="KW-1185">Reference proteome</keyword>
<comment type="caution">
    <text evidence="2">The sequence shown here is derived from an EMBL/GenBank/DDBJ whole genome shotgun (WGS) entry which is preliminary data.</text>
</comment>
<evidence type="ECO:0000313" key="2">
    <source>
        <dbReference type="EMBL" id="GGG06152.1"/>
    </source>
</evidence>
<evidence type="ECO:0000256" key="1">
    <source>
        <dbReference type="SAM" id="Phobius"/>
    </source>
</evidence>
<dbReference type="AlphaFoldDB" id="A0A8J3EA57"/>
<feature type="transmembrane region" description="Helical" evidence="1">
    <location>
        <begin position="48"/>
        <end position="68"/>
    </location>
</feature>
<protein>
    <submittedName>
        <fullName evidence="2">Uncharacterized protein</fullName>
    </submittedName>
</protein>
<dbReference type="RefSeq" id="WP_117003758.1">
    <property type="nucleotide sequence ID" value="NZ_BMJS01000040.1"/>
</dbReference>
<sequence>MIYAFFYLAFCIYLGFFLKNKWAALLLAISVISWFVVRLPEVNADLSWRFTLTIIAYMTEFVVLLYFFPKKIIQLMRPNVQKNLIVAAALLVIFSVVVLFSSLTIPYMQQVLMQQANADINHMLSQISWLYRFGSFAGWLSFFSYLYLWIGLSRFIVKRPFGV</sequence>